<feature type="region of interest" description="Disordered" evidence="4">
    <location>
        <begin position="1"/>
        <end position="30"/>
    </location>
</feature>
<dbReference type="InterPro" id="IPR002124">
    <property type="entry name" value="Cyt_c_oxidase_su5b"/>
</dbReference>
<dbReference type="OrthoDB" id="10249250at2759"/>
<sequence>HDVENPTVFQGPGAQPGTVPTDYDQSTGLERGERLAQYEGRELFDMKPFKMTHLGTRANPIVIDSVDEIRHIGCTGYPAESHDTIWLNVDRKHEIDRCPKCGSVFKMNFIGEEGGHHH</sequence>
<dbReference type="GO" id="GO:0046872">
    <property type="term" value="F:metal ion binding"/>
    <property type="evidence" value="ECO:0007669"/>
    <property type="project" value="UniProtKB-KW"/>
</dbReference>
<evidence type="ECO:0000256" key="1">
    <source>
        <dbReference type="ARBA" id="ARBA00022723"/>
    </source>
</evidence>
<dbReference type="AlphaFoldDB" id="A0A9W7ZGM6"/>
<dbReference type="PANTHER" id="PTHR10122:SF0">
    <property type="entry name" value="CYTOCHROME C OXIDASE SUBUNIT 5B, ISOFORM A-RELATED"/>
    <property type="match status" value="1"/>
</dbReference>
<dbReference type="SUPFAM" id="SSF57802">
    <property type="entry name" value="Rubredoxin-like"/>
    <property type="match status" value="1"/>
</dbReference>
<reference evidence="5" key="1">
    <citation type="submission" date="2022-07" db="EMBL/GenBank/DDBJ databases">
        <title>Phylogenomic reconstructions and comparative analyses of Kickxellomycotina fungi.</title>
        <authorList>
            <person name="Reynolds N.K."/>
            <person name="Stajich J.E."/>
            <person name="Barry K."/>
            <person name="Grigoriev I.V."/>
            <person name="Crous P."/>
            <person name="Smith M.E."/>
        </authorList>
    </citation>
    <scope>NUCLEOTIDE SEQUENCE</scope>
    <source>
        <strain evidence="5">RSA 861</strain>
    </source>
</reference>
<evidence type="ECO:0000256" key="4">
    <source>
        <dbReference type="SAM" id="MobiDB-lite"/>
    </source>
</evidence>
<protein>
    <submittedName>
        <fullName evidence="5">Cytochrome c oxidase subunit 4</fullName>
    </submittedName>
</protein>
<feature type="binding site" evidence="3">
    <location>
        <position position="101"/>
    </location>
    <ligand>
        <name>Zn(2+)</name>
        <dbReference type="ChEBI" id="CHEBI:29105"/>
    </ligand>
</feature>
<evidence type="ECO:0000313" key="6">
    <source>
        <dbReference type="Proteomes" id="UP001150569"/>
    </source>
</evidence>
<keyword evidence="6" id="KW-1185">Reference proteome</keyword>
<evidence type="ECO:0000256" key="2">
    <source>
        <dbReference type="ARBA" id="ARBA00022833"/>
    </source>
</evidence>
<accession>A0A9W7ZGM6</accession>
<feature type="binding site" evidence="3">
    <location>
        <position position="82"/>
    </location>
    <ligand>
        <name>Zn(2+)</name>
        <dbReference type="ChEBI" id="CHEBI:29105"/>
    </ligand>
</feature>
<dbReference type="GO" id="GO:0006123">
    <property type="term" value="P:mitochondrial electron transport, cytochrome c to oxygen"/>
    <property type="evidence" value="ECO:0007669"/>
    <property type="project" value="InterPro"/>
</dbReference>
<dbReference type="PROSITE" id="PS51359">
    <property type="entry name" value="COX5B_2"/>
    <property type="match status" value="1"/>
</dbReference>
<dbReference type="GO" id="GO:0005740">
    <property type="term" value="C:mitochondrial envelope"/>
    <property type="evidence" value="ECO:0007669"/>
    <property type="project" value="InterPro"/>
</dbReference>
<feature type="binding site" evidence="3">
    <location>
        <position position="98"/>
    </location>
    <ligand>
        <name>Zn(2+)</name>
        <dbReference type="ChEBI" id="CHEBI:29105"/>
    </ligand>
</feature>
<name>A0A9W7ZGM6_9FUNG</name>
<dbReference type="GO" id="GO:0045277">
    <property type="term" value="C:respiratory chain complex IV"/>
    <property type="evidence" value="ECO:0007669"/>
    <property type="project" value="InterPro"/>
</dbReference>
<feature type="binding site" evidence="3">
    <location>
        <position position="74"/>
    </location>
    <ligand>
        <name>Zn(2+)</name>
        <dbReference type="ChEBI" id="CHEBI:29105"/>
    </ligand>
</feature>
<proteinExistence type="predicted"/>
<evidence type="ECO:0000313" key="5">
    <source>
        <dbReference type="EMBL" id="KAJ1908298.1"/>
    </source>
</evidence>
<keyword evidence="2 3" id="KW-0862">Zinc</keyword>
<feature type="non-terminal residue" evidence="5">
    <location>
        <position position="118"/>
    </location>
</feature>
<keyword evidence="1 3" id="KW-0479">Metal-binding</keyword>
<organism evidence="5 6">
    <name type="scientific">Tieghemiomyces parasiticus</name>
    <dbReference type="NCBI Taxonomy" id="78921"/>
    <lineage>
        <taxon>Eukaryota</taxon>
        <taxon>Fungi</taxon>
        <taxon>Fungi incertae sedis</taxon>
        <taxon>Zoopagomycota</taxon>
        <taxon>Kickxellomycotina</taxon>
        <taxon>Dimargaritomycetes</taxon>
        <taxon>Dimargaritales</taxon>
        <taxon>Dimargaritaceae</taxon>
        <taxon>Tieghemiomyces</taxon>
    </lineage>
</organism>
<dbReference type="PANTHER" id="PTHR10122">
    <property type="entry name" value="CYTOCHROME C OXIDASE SUBUNIT 5B, MITOCHONDRIAL"/>
    <property type="match status" value="1"/>
</dbReference>
<dbReference type="Proteomes" id="UP001150569">
    <property type="component" value="Unassembled WGS sequence"/>
</dbReference>
<dbReference type="EMBL" id="JANBPT010001398">
    <property type="protein sequence ID" value="KAJ1908298.1"/>
    <property type="molecule type" value="Genomic_DNA"/>
</dbReference>
<dbReference type="Pfam" id="PF01215">
    <property type="entry name" value="COX5B"/>
    <property type="match status" value="1"/>
</dbReference>
<dbReference type="InterPro" id="IPR036972">
    <property type="entry name" value="Cyt_c_oxidase_su5b_sf"/>
</dbReference>
<gene>
    <name evidence="5" type="primary">COX4</name>
    <name evidence="5" type="ORF">IWQ60_011704</name>
</gene>
<dbReference type="Gene3D" id="2.60.11.10">
    <property type="entry name" value="Cytochrome c oxidase, subunit Vb"/>
    <property type="match status" value="1"/>
</dbReference>
<comment type="caution">
    <text evidence="5">The sequence shown here is derived from an EMBL/GenBank/DDBJ whole genome shotgun (WGS) entry which is preliminary data.</text>
</comment>
<evidence type="ECO:0000256" key="3">
    <source>
        <dbReference type="PIRSR" id="PIRSR602124-2"/>
    </source>
</evidence>
<dbReference type="CDD" id="cd00924">
    <property type="entry name" value="Cyt_c_Oxidase_Vb"/>
    <property type="match status" value="1"/>
</dbReference>